<keyword evidence="1" id="KW-1133">Transmembrane helix</keyword>
<keyword evidence="1" id="KW-0472">Membrane</keyword>
<dbReference type="AlphaFoldDB" id="A0A0J8R1R1"/>
<proteinExistence type="predicted"/>
<feature type="transmembrane region" description="Helical" evidence="1">
    <location>
        <begin position="57"/>
        <end position="80"/>
    </location>
</feature>
<gene>
    <name evidence="2" type="ORF">CISG_01711</name>
</gene>
<reference evidence="3" key="1">
    <citation type="journal article" date="2010" name="Genome Res.">
        <title>Population genomic sequencing of Coccidioides fungi reveals recent hybridization and transposon control.</title>
        <authorList>
            <person name="Neafsey D.E."/>
            <person name="Barker B.M."/>
            <person name="Sharpton T.J."/>
            <person name="Stajich J.E."/>
            <person name="Park D.J."/>
            <person name="Whiston E."/>
            <person name="Hung C.-Y."/>
            <person name="McMahan C."/>
            <person name="White J."/>
            <person name="Sykes S."/>
            <person name="Heiman D."/>
            <person name="Young S."/>
            <person name="Zeng Q."/>
            <person name="Abouelleil A."/>
            <person name="Aftuck L."/>
            <person name="Bessette D."/>
            <person name="Brown A."/>
            <person name="FitzGerald M."/>
            <person name="Lui A."/>
            <person name="Macdonald J.P."/>
            <person name="Priest M."/>
            <person name="Orbach M.J."/>
            <person name="Galgiani J.N."/>
            <person name="Kirkland T.N."/>
            <person name="Cole G.T."/>
            <person name="Birren B.W."/>
            <person name="Henn M.R."/>
            <person name="Taylor J.W."/>
            <person name="Rounsley S.D."/>
        </authorList>
    </citation>
    <scope>NUCLEOTIDE SEQUENCE [LARGE SCALE GENOMIC DNA]</scope>
    <source>
        <strain evidence="3">RMSCC 3703</strain>
    </source>
</reference>
<organism evidence="2 3">
    <name type="scientific">Coccidioides immitis RMSCC 3703</name>
    <dbReference type="NCBI Taxonomy" id="454286"/>
    <lineage>
        <taxon>Eukaryota</taxon>
        <taxon>Fungi</taxon>
        <taxon>Dikarya</taxon>
        <taxon>Ascomycota</taxon>
        <taxon>Pezizomycotina</taxon>
        <taxon>Eurotiomycetes</taxon>
        <taxon>Eurotiomycetidae</taxon>
        <taxon>Onygenales</taxon>
        <taxon>Onygenaceae</taxon>
        <taxon>Coccidioides</taxon>
    </lineage>
</organism>
<evidence type="ECO:0000313" key="2">
    <source>
        <dbReference type="EMBL" id="KMU78671.1"/>
    </source>
</evidence>
<evidence type="ECO:0000313" key="3">
    <source>
        <dbReference type="Proteomes" id="UP000054559"/>
    </source>
</evidence>
<name>A0A0J8R1R1_COCIT</name>
<sequence>MMSLVDTVTGVLQIRCGAAIVTRFRELGQSAPTALVPCPASLWVPDVPEASCCRCQMVLLSVAVAAAAAAAVVVVVDLAAASGRSQLEPADASGHRLTWSSRLVG</sequence>
<evidence type="ECO:0000256" key="1">
    <source>
        <dbReference type="SAM" id="Phobius"/>
    </source>
</evidence>
<keyword evidence="1" id="KW-0812">Transmembrane</keyword>
<dbReference type="Proteomes" id="UP000054559">
    <property type="component" value="Unassembled WGS sequence"/>
</dbReference>
<protein>
    <submittedName>
        <fullName evidence="2">Uncharacterized protein</fullName>
    </submittedName>
</protein>
<accession>A0A0J8R1R1</accession>
<dbReference type="EMBL" id="DS268122">
    <property type="protein sequence ID" value="KMU78671.1"/>
    <property type="molecule type" value="Genomic_DNA"/>
</dbReference>